<protein>
    <submittedName>
        <fullName evidence="2">Uncharacterized protein</fullName>
    </submittedName>
</protein>
<dbReference type="OrthoDB" id="3266683at2759"/>
<proteinExistence type="predicted"/>
<feature type="region of interest" description="Disordered" evidence="1">
    <location>
        <begin position="1"/>
        <end position="47"/>
    </location>
</feature>
<sequence length="136" mass="14937">MPFEDDDAPDQSSQPPSPCAIAADEEERAADSPSILQSAKKHKTPQDLMKEVADAECQAHLVMNETNAKERTARKQIKCQSTHDTALTVEALCLRMQQEQAAAQHAHKLPMMDKQIELAPLQHGGFPGTIDPQLRG</sequence>
<organism evidence="2 3">
    <name type="scientific">Paxillus rubicundulus Ve08.2h10</name>
    <dbReference type="NCBI Taxonomy" id="930991"/>
    <lineage>
        <taxon>Eukaryota</taxon>
        <taxon>Fungi</taxon>
        <taxon>Dikarya</taxon>
        <taxon>Basidiomycota</taxon>
        <taxon>Agaricomycotina</taxon>
        <taxon>Agaricomycetes</taxon>
        <taxon>Agaricomycetidae</taxon>
        <taxon>Boletales</taxon>
        <taxon>Paxilineae</taxon>
        <taxon>Paxillaceae</taxon>
        <taxon>Paxillus</taxon>
    </lineage>
</organism>
<dbReference type="EMBL" id="KN825711">
    <property type="protein sequence ID" value="KIK81896.1"/>
    <property type="molecule type" value="Genomic_DNA"/>
</dbReference>
<evidence type="ECO:0000256" key="1">
    <source>
        <dbReference type="SAM" id="MobiDB-lite"/>
    </source>
</evidence>
<name>A0A0D0DCI0_9AGAM</name>
<gene>
    <name evidence="2" type="ORF">PAXRUDRAFT_14999</name>
</gene>
<dbReference type="Proteomes" id="UP000054538">
    <property type="component" value="Unassembled WGS sequence"/>
</dbReference>
<dbReference type="HOGENOM" id="CLU_117765_0_0_1"/>
<keyword evidence="3" id="KW-1185">Reference proteome</keyword>
<evidence type="ECO:0000313" key="3">
    <source>
        <dbReference type="Proteomes" id="UP000054538"/>
    </source>
</evidence>
<reference evidence="3" key="2">
    <citation type="submission" date="2015-01" db="EMBL/GenBank/DDBJ databases">
        <title>Evolutionary Origins and Diversification of the Mycorrhizal Mutualists.</title>
        <authorList>
            <consortium name="DOE Joint Genome Institute"/>
            <consortium name="Mycorrhizal Genomics Consortium"/>
            <person name="Kohler A."/>
            <person name="Kuo A."/>
            <person name="Nagy L.G."/>
            <person name="Floudas D."/>
            <person name="Copeland A."/>
            <person name="Barry K.W."/>
            <person name="Cichocki N."/>
            <person name="Veneault-Fourrey C."/>
            <person name="LaButti K."/>
            <person name="Lindquist E.A."/>
            <person name="Lipzen A."/>
            <person name="Lundell T."/>
            <person name="Morin E."/>
            <person name="Murat C."/>
            <person name="Riley R."/>
            <person name="Ohm R."/>
            <person name="Sun H."/>
            <person name="Tunlid A."/>
            <person name="Henrissat B."/>
            <person name="Grigoriev I.V."/>
            <person name="Hibbett D.S."/>
            <person name="Martin F."/>
        </authorList>
    </citation>
    <scope>NUCLEOTIDE SEQUENCE [LARGE SCALE GENOMIC DNA]</scope>
    <source>
        <strain evidence="3">Ve08.2h10</strain>
    </source>
</reference>
<accession>A0A0D0DCI0</accession>
<evidence type="ECO:0000313" key="2">
    <source>
        <dbReference type="EMBL" id="KIK81896.1"/>
    </source>
</evidence>
<dbReference type="AlphaFoldDB" id="A0A0D0DCI0"/>
<reference evidence="2 3" key="1">
    <citation type="submission" date="2014-04" db="EMBL/GenBank/DDBJ databases">
        <authorList>
            <consortium name="DOE Joint Genome Institute"/>
            <person name="Kuo A."/>
            <person name="Kohler A."/>
            <person name="Jargeat P."/>
            <person name="Nagy L.G."/>
            <person name="Floudas D."/>
            <person name="Copeland A."/>
            <person name="Barry K.W."/>
            <person name="Cichocki N."/>
            <person name="Veneault-Fourrey C."/>
            <person name="LaButti K."/>
            <person name="Lindquist E.A."/>
            <person name="Lipzen A."/>
            <person name="Lundell T."/>
            <person name="Morin E."/>
            <person name="Murat C."/>
            <person name="Sun H."/>
            <person name="Tunlid A."/>
            <person name="Henrissat B."/>
            <person name="Grigoriev I.V."/>
            <person name="Hibbett D.S."/>
            <person name="Martin F."/>
            <person name="Nordberg H.P."/>
            <person name="Cantor M.N."/>
            <person name="Hua S.X."/>
        </authorList>
    </citation>
    <scope>NUCLEOTIDE SEQUENCE [LARGE SCALE GENOMIC DNA]</scope>
    <source>
        <strain evidence="2 3">Ve08.2h10</strain>
    </source>
</reference>
<dbReference type="InParanoid" id="A0A0D0DCI0"/>